<dbReference type="EMBL" id="KN835405">
    <property type="protein sequence ID" value="KIK38221.1"/>
    <property type="molecule type" value="Genomic_DNA"/>
</dbReference>
<reference evidence="3" key="2">
    <citation type="submission" date="2015-01" db="EMBL/GenBank/DDBJ databases">
        <title>Evolutionary Origins and Diversification of the Mycorrhizal Mutualists.</title>
        <authorList>
            <consortium name="DOE Joint Genome Institute"/>
            <consortium name="Mycorrhizal Genomics Consortium"/>
            <person name="Kohler A."/>
            <person name="Kuo A."/>
            <person name="Nagy L.G."/>
            <person name="Floudas D."/>
            <person name="Copeland A."/>
            <person name="Barry K.W."/>
            <person name="Cichocki N."/>
            <person name="Veneault-Fourrey C."/>
            <person name="LaButti K."/>
            <person name="Lindquist E.A."/>
            <person name="Lipzen A."/>
            <person name="Lundell T."/>
            <person name="Morin E."/>
            <person name="Murat C."/>
            <person name="Riley R."/>
            <person name="Ohm R."/>
            <person name="Sun H."/>
            <person name="Tunlid A."/>
            <person name="Henrissat B."/>
            <person name="Grigoriev I.V."/>
            <person name="Hibbett D.S."/>
            <person name="Martin F."/>
        </authorList>
    </citation>
    <scope>NUCLEOTIDE SEQUENCE [LARGE SCALE GENOMIC DNA]</scope>
    <source>
        <strain evidence="3">UH-Slu-Lm8-n1</strain>
    </source>
</reference>
<protein>
    <submittedName>
        <fullName evidence="2">Uncharacterized protein</fullName>
    </submittedName>
</protein>
<gene>
    <name evidence="2" type="ORF">CY34DRAFT_15192</name>
</gene>
<keyword evidence="3" id="KW-1185">Reference proteome</keyword>
<feature type="region of interest" description="Disordered" evidence="1">
    <location>
        <begin position="269"/>
        <end position="316"/>
    </location>
</feature>
<evidence type="ECO:0000256" key="1">
    <source>
        <dbReference type="SAM" id="MobiDB-lite"/>
    </source>
</evidence>
<dbReference type="AlphaFoldDB" id="A0A0D0A904"/>
<dbReference type="HOGENOM" id="CLU_880466_0_0_1"/>
<proteinExistence type="predicted"/>
<dbReference type="InParanoid" id="A0A0D0A904"/>
<accession>A0A0D0A904</accession>
<dbReference type="OrthoDB" id="2691310at2759"/>
<reference evidence="2 3" key="1">
    <citation type="submission" date="2014-04" db="EMBL/GenBank/DDBJ databases">
        <authorList>
            <consortium name="DOE Joint Genome Institute"/>
            <person name="Kuo A."/>
            <person name="Ruytinx J."/>
            <person name="Rineau F."/>
            <person name="Colpaert J."/>
            <person name="Kohler A."/>
            <person name="Nagy L.G."/>
            <person name="Floudas D."/>
            <person name="Copeland A."/>
            <person name="Barry K.W."/>
            <person name="Cichocki N."/>
            <person name="Veneault-Fourrey C."/>
            <person name="LaButti K."/>
            <person name="Lindquist E.A."/>
            <person name="Lipzen A."/>
            <person name="Lundell T."/>
            <person name="Morin E."/>
            <person name="Murat C."/>
            <person name="Sun H."/>
            <person name="Tunlid A."/>
            <person name="Henrissat B."/>
            <person name="Grigoriev I.V."/>
            <person name="Hibbett D.S."/>
            <person name="Martin F."/>
            <person name="Nordberg H.P."/>
            <person name="Cantor M.N."/>
            <person name="Hua S.X."/>
        </authorList>
    </citation>
    <scope>NUCLEOTIDE SEQUENCE [LARGE SCALE GENOMIC DNA]</scope>
    <source>
        <strain evidence="2 3">UH-Slu-Lm8-n1</strain>
    </source>
</reference>
<organism evidence="2 3">
    <name type="scientific">Suillus luteus UH-Slu-Lm8-n1</name>
    <dbReference type="NCBI Taxonomy" id="930992"/>
    <lineage>
        <taxon>Eukaryota</taxon>
        <taxon>Fungi</taxon>
        <taxon>Dikarya</taxon>
        <taxon>Basidiomycota</taxon>
        <taxon>Agaricomycotina</taxon>
        <taxon>Agaricomycetes</taxon>
        <taxon>Agaricomycetidae</taxon>
        <taxon>Boletales</taxon>
        <taxon>Suillineae</taxon>
        <taxon>Suillaceae</taxon>
        <taxon>Suillus</taxon>
    </lineage>
</organism>
<evidence type="ECO:0000313" key="3">
    <source>
        <dbReference type="Proteomes" id="UP000054485"/>
    </source>
</evidence>
<dbReference type="Proteomes" id="UP000054485">
    <property type="component" value="Unassembled WGS sequence"/>
</dbReference>
<name>A0A0D0A904_9AGAM</name>
<sequence>MKIFNFTTHHNALKQNPNYAAHPQIIQRAEWRPGGSGHIFTDKETDEPFIGVAVVHIVDFRLQCTPTGSFLESKYGTLEKAKYQFVGGRTHGKNGFDEDFTRIHTLLNNIQNAIAVSHNKKDMLLDQQSIRFARNIFEKREHAVPDSPTSSRRTVYLEDLENPQEFPTEAKEVLKMDEETANWPVDEKFSDEMAEIKAFYKAVPLRVYDEHDKFIEPADVNKALCNAIAEIHFTLHHTYLPKNTPPQDSFRANIEQILILQGGKPMTSIYTSDPRAGPAKLTTHHTPPPPEIPPAKRVHTQAEENTSTKGKEKERA</sequence>
<evidence type="ECO:0000313" key="2">
    <source>
        <dbReference type="EMBL" id="KIK38221.1"/>
    </source>
</evidence>